<reference evidence="4" key="1">
    <citation type="submission" date="2016-06" db="UniProtKB">
        <authorList>
            <consortium name="WormBaseParasite"/>
        </authorList>
    </citation>
    <scope>IDENTIFICATION</scope>
</reference>
<sequence>MLFASLNTKNIMIARAFDPHFPYIDVKREQLYLVKRSDGDRADENWPLFSVHILDDNLLDFTEQRLDSVDASRPLLKQSLAISYCHKFQAVFRAVITALYDAEVEVHYIDYGNYETVE</sequence>
<feature type="domain" description="Tudor" evidence="1">
    <location>
        <begin position="74"/>
        <end position="118"/>
    </location>
</feature>
<dbReference type="PROSITE" id="PS50304">
    <property type="entry name" value="TUDOR"/>
    <property type="match status" value="1"/>
</dbReference>
<evidence type="ECO:0000313" key="3">
    <source>
        <dbReference type="Proteomes" id="UP000271098"/>
    </source>
</evidence>
<dbReference type="EMBL" id="UYRT01004323">
    <property type="protein sequence ID" value="VDK36192.1"/>
    <property type="molecule type" value="Genomic_DNA"/>
</dbReference>
<protein>
    <submittedName>
        <fullName evidence="4">Tudor domain-containing protein</fullName>
    </submittedName>
</protein>
<name>A0A183D205_9BILA</name>
<accession>A0A183D205</accession>
<gene>
    <name evidence="2" type="ORF">GPUH_LOCUS2747</name>
</gene>
<dbReference type="WBParaSite" id="GPUH_0000275101-mRNA-1">
    <property type="protein sequence ID" value="GPUH_0000275101-mRNA-1"/>
    <property type="gene ID" value="GPUH_0000275101"/>
</dbReference>
<evidence type="ECO:0000259" key="1">
    <source>
        <dbReference type="PROSITE" id="PS50304"/>
    </source>
</evidence>
<organism evidence="4">
    <name type="scientific">Gongylonema pulchrum</name>
    <dbReference type="NCBI Taxonomy" id="637853"/>
    <lineage>
        <taxon>Eukaryota</taxon>
        <taxon>Metazoa</taxon>
        <taxon>Ecdysozoa</taxon>
        <taxon>Nematoda</taxon>
        <taxon>Chromadorea</taxon>
        <taxon>Rhabditida</taxon>
        <taxon>Spirurina</taxon>
        <taxon>Spiruromorpha</taxon>
        <taxon>Spiruroidea</taxon>
        <taxon>Gongylonematidae</taxon>
        <taxon>Gongylonema</taxon>
    </lineage>
</organism>
<proteinExistence type="predicted"/>
<evidence type="ECO:0000313" key="4">
    <source>
        <dbReference type="WBParaSite" id="GPUH_0000275101-mRNA-1"/>
    </source>
</evidence>
<dbReference type="Pfam" id="PF00567">
    <property type="entry name" value="TUDOR"/>
    <property type="match status" value="1"/>
</dbReference>
<dbReference type="SUPFAM" id="SSF63748">
    <property type="entry name" value="Tudor/PWWP/MBT"/>
    <property type="match status" value="1"/>
</dbReference>
<dbReference type="InterPro" id="IPR002999">
    <property type="entry name" value="Tudor"/>
</dbReference>
<evidence type="ECO:0000313" key="2">
    <source>
        <dbReference type="EMBL" id="VDK36192.1"/>
    </source>
</evidence>
<reference evidence="2 3" key="2">
    <citation type="submission" date="2018-11" db="EMBL/GenBank/DDBJ databases">
        <authorList>
            <consortium name="Pathogen Informatics"/>
        </authorList>
    </citation>
    <scope>NUCLEOTIDE SEQUENCE [LARGE SCALE GENOMIC DNA]</scope>
</reference>
<dbReference type="AlphaFoldDB" id="A0A183D205"/>
<keyword evidence="3" id="KW-1185">Reference proteome</keyword>
<dbReference type="Gene3D" id="2.30.30.140">
    <property type="match status" value="1"/>
</dbReference>
<dbReference type="OrthoDB" id="5841823at2759"/>
<dbReference type="Proteomes" id="UP000271098">
    <property type="component" value="Unassembled WGS sequence"/>
</dbReference>